<protein>
    <submittedName>
        <fullName evidence="1">Uncharacterized protein</fullName>
    </submittedName>
</protein>
<name>A0A382Z1E6_9ZZZZ</name>
<accession>A0A382Z1E6</accession>
<reference evidence="1" key="1">
    <citation type="submission" date="2018-05" db="EMBL/GenBank/DDBJ databases">
        <authorList>
            <person name="Lanie J.A."/>
            <person name="Ng W.-L."/>
            <person name="Kazmierczak K.M."/>
            <person name="Andrzejewski T.M."/>
            <person name="Davidsen T.M."/>
            <person name="Wayne K.J."/>
            <person name="Tettelin H."/>
            <person name="Glass J.I."/>
            <person name="Rusch D."/>
            <person name="Podicherti R."/>
            <person name="Tsui H.-C.T."/>
            <person name="Winkler M.E."/>
        </authorList>
    </citation>
    <scope>NUCLEOTIDE SEQUENCE</scope>
</reference>
<evidence type="ECO:0000313" key="1">
    <source>
        <dbReference type="EMBL" id="SVD89296.1"/>
    </source>
</evidence>
<dbReference type="AlphaFoldDB" id="A0A382Z1E6"/>
<feature type="non-terminal residue" evidence="1">
    <location>
        <position position="25"/>
    </location>
</feature>
<proteinExistence type="predicted"/>
<sequence>RLDSCNKRLFQKRASFRLATFSRHI</sequence>
<dbReference type="EMBL" id="UINC01180215">
    <property type="protein sequence ID" value="SVD89296.1"/>
    <property type="molecule type" value="Genomic_DNA"/>
</dbReference>
<gene>
    <name evidence="1" type="ORF">METZ01_LOCUS442150</name>
</gene>
<feature type="non-terminal residue" evidence="1">
    <location>
        <position position="1"/>
    </location>
</feature>
<organism evidence="1">
    <name type="scientific">marine metagenome</name>
    <dbReference type="NCBI Taxonomy" id="408172"/>
    <lineage>
        <taxon>unclassified sequences</taxon>
        <taxon>metagenomes</taxon>
        <taxon>ecological metagenomes</taxon>
    </lineage>
</organism>